<evidence type="ECO:0000313" key="3">
    <source>
        <dbReference type="Proteomes" id="UP000617734"/>
    </source>
</evidence>
<proteinExistence type="predicted"/>
<dbReference type="GeneID" id="95352515"/>
<gene>
    <name evidence="2" type="ORF">GCM10018781_20400</name>
</gene>
<feature type="compositionally biased region" description="Pro residues" evidence="1">
    <location>
        <begin position="27"/>
        <end position="37"/>
    </location>
</feature>
<evidence type="ECO:0000256" key="1">
    <source>
        <dbReference type="SAM" id="MobiDB-lite"/>
    </source>
</evidence>
<organism evidence="2 3">
    <name type="scientific">Kitasatospora indigofera</name>
    <dbReference type="NCBI Taxonomy" id="67307"/>
    <lineage>
        <taxon>Bacteria</taxon>
        <taxon>Bacillati</taxon>
        <taxon>Actinomycetota</taxon>
        <taxon>Actinomycetes</taxon>
        <taxon>Kitasatosporales</taxon>
        <taxon>Streptomycetaceae</taxon>
        <taxon>Kitasatospora</taxon>
    </lineage>
</organism>
<feature type="compositionally biased region" description="Basic residues" evidence="1">
    <location>
        <begin position="10"/>
        <end position="25"/>
    </location>
</feature>
<feature type="region of interest" description="Disordered" evidence="1">
    <location>
        <begin position="1"/>
        <end position="39"/>
    </location>
</feature>
<dbReference type="AlphaFoldDB" id="A0A919FIG8"/>
<dbReference type="EMBL" id="BNBO01000007">
    <property type="protein sequence ID" value="GHH66448.1"/>
    <property type="molecule type" value="Genomic_DNA"/>
</dbReference>
<accession>A0A919FIG8</accession>
<sequence>MSAATVSRSTSKRKAATPARPRRRLGPPAPQPLPPGLPRAWYEDHNRRLKAMRLAIVLLDSGNYLPQQATNRRIRSVASRIGIHRPSAVTCRAVRSLLA</sequence>
<name>A0A919FIG8_9ACTN</name>
<dbReference type="Proteomes" id="UP000617734">
    <property type="component" value="Unassembled WGS sequence"/>
</dbReference>
<comment type="caution">
    <text evidence="2">The sequence shown here is derived from an EMBL/GenBank/DDBJ whole genome shotgun (WGS) entry which is preliminary data.</text>
</comment>
<reference evidence="2" key="2">
    <citation type="submission" date="2020-09" db="EMBL/GenBank/DDBJ databases">
        <authorList>
            <person name="Sun Q."/>
            <person name="Ohkuma M."/>
        </authorList>
    </citation>
    <scope>NUCLEOTIDE SEQUENCE</scope>
    <source>
        <strain evidence="2">JCM 4646</strain>
    </source>
</reference>
<dbReference type="RefSeq" id="WP_190210477.1">
    <property type="nucleotide sequence ID" value="NZ_BNBO01000007.1"/>
</dbReference>
<evidence type="ECO:0000313" key="2">
    <source>
        <dbReference type="EMBL" id="GHH66448.1"/>
    </source>
</evidence>
<reference evidence="2" key="1">
    <citation type="journal article" date="2014" name="Int. J. Syst. Evol. Microbiol.">
        <title>Complete genome sequence of Corynebacterium casei LMG S-19264T (=DSM 44701T), isolated from a smear-ripened cheese.</title>
        <authorList>
            <consortium name="US DOE Joint Genome Institute (JGI-PGF)"/>
            <person name="Walter F."/>
            <person name="Albersmeier A."/>
            <person name="Kalinowski J."/>
            <person name="Ruckert C."/>
        </authorList>
    </citation>
    <scope>NUCLEOTIDE SEQUENCE</scope>
    <source>
        <strain evidence="2">JCM 4646</strain>
    </source>
</reference>
<protein>
    <submittedName>
        <fullName evidence="2">Uncharacterized protein</fullName>
    </submittedName>
</protein>
<keyword evidence="3" id="KW-1185">Reference proteome</keyword>